<comment type="subcellular location">
    <subcellularLocation>
        <location evidence="1 6">Bacterial flagellum basal body</location>
    </subcellularLocation>
</comment>
<keyword evidence="10" id="KW-0966">Cell projection</keyword>
<dbReference type="Pfam" id="PF22692">
    <property type="entry name" value="LlgE_F_G_D1"/>
    <property type="match status" value="1"/>
</dbReference>
<evidence type="ECO:0000313" key="10">
    <source>
        <dbReference type="EMBL" id="RIV81348.1"/>
    </source>
</evidence>
<dbReference type="Pfam" id="PF06429">
    <property type="entry name" value="Flg_bbr_C"/>
    <property type="match status" value="1"/>
</dbReference>
<dbReference type="SUPFAM" id="SSF117143">
    <property type="entry name" value="Flagellar hook protein flgE"/>
    <property type="match status" value="1"/>
</dbReference>
<accession>A0A3A1P092</accession>
<evidence type="ECO:0000259" key="7">
    <source>
        <dbReference type="Pfam" id="PF00460"/>
    </source>
</evidence>
<keyword evidence="10" id="KW-0969">Cilium</keyword>
<dbReference type="OrthoDB" id="9804559at2"/>
<keyword evidence="11" id="KW-1185">Reference proteome</keyword>
<evidence type="ECO:0000256" key="1">
    <source>
        <dbReference type="ARBA" id="ARBA00004117"/>
    </source>
</evidence>
<dbReference type="InterPro" id="IPR053967">
    <property type="entry name" value="LlgE_F_G-like_D1"/>
</dbReference>
<sequence>MDRLIYSALSGMRSSMEKQRVLASNMANAETVGFRAELMDARAVTVESRDGSLETRAMQSSAVRGADMSQGEMTLTGRNLDIAVDGDALIAVQAEDGSEAYTRRGDLTLSGTGLLLNGDGRPVLGERGPITVPPGGDMAIAPDGTVTVTNPATPEAPPAEIGRIKLVSPAGSTVTKGLDNLFRVEGGGVLPADLSATVKTGYLEQSNVKMTQVLVELVDQQRLFDMRTKLVATAKELDESGASLMRLT</sequence>
<comment type="subunit">
    <text evidence="4 6">The basal body constitutes a major portion of the flagellar organelle and consists of five rings (E,L,P,S, and M) mounted on a central rod. The rod consists of about 26 subunits of FlgG in the distal portion, and FlgB, FlgC and FlgF are thought to build up the proximal portion of the rod with about 6 subunits each.</text>
</comment>
<protein>
    <recommendedName>
        <fullName evidence="5 6">Flagellar basal-body rod protein FlgF</fullName>
    </recommendedName>
</protein>
<dbReference type="GO" id="GO:0071978">
    <property type="term" value="P:bacterial-type flagellum-dependent swarming motility"/>
    <property type="evidence" value="ECO:0007669"/>
    <property type="project" value="TreeGrafter"/>
</dbReference>
<evidence type="ECO:0000259" key="8">
    <source>
        <dbReference type="Pfam" id="PF06429"/>
    </source>
</evidence>
<dbReference type="Proteomes" id="UP000265366">
    <property type="component" value="Unassembled WGS sequence"/>
</dbReference>
<dbReference type="NCBIfam" id="TIGR03506">
    <property type="entry name" value="FlgEFG_subfam"/>
    <property type="match status" value="1"/>
</dbReference>
<comment type="similarity">
    <text evidence="2 6">Belongs to the flagella basal body rod proteins family.</text>
</comment>
<organism evidence="10 11">
    <name type="scientific">Aurantiacibacter xanthus</name>
    <dbReference type="NCBI Taxonomy" id="1784712"/>
    <lineage>
        <taxon>Bacteria</taxon>
        <taxon>Pseudomonadati</taxon>
        <taxon>Pseudomonadota</taxon>
        <taxon>Alphaproteobacteria</taxon>
        <taxon>Sphingomonadales</taxon>
        <taxon>Erythrobacteraceae</taxon>
        <taxon>Aurantiacibacter</taxon>
    </lineage>
</organism>
<keyword evidence="10" id="KW-0282">Flagellum</keyword>
<dbReference type="NCBIfam" id="NF009280">
    <property type="entry name" value="PRK12640.1"/>
    <property type="match status" value="1"/>
</dbReference>
<evidence type="ECO:0000256" key="5">
    <source>
        <dbReference type="ARBA" id="ARBA00040228"/>
    </source>
</evidence>
<dbReference type="EMBL" id="QXFM01000138">
    <property type="protein sequence ID" value="RIV81348.1"/>
    <property type="molecule type" value="Genomic_DNA"/>
</dbReference>
<dbReference type="RefSeq" id="WP_119594348.1">
    <property type="nucleotide sequence ID" value="NZ_QXFM01000138.1"/>
</dbReference>
<evidence type="ECO:0000256" key="4">
    <source>
        <dbReference type="ARBA" id="ARBA00038560"/>
    </source>
</evidence>
<evidence type="ECO:0000313" key="11">
    <source>
        <dbReference type="Proteomes" id="UP000265366"/>
    </source>
</evidence>
<feature type="domain" description="Flagellar basal-body/hook protein C-terminal" evidence="8">
    <location>
        <begin position="200"/>
        <end position="244"/>
    </location>
</feature>
<dbReference type="InterPro" id="IPR010930">
    <property type="entry name" value="Flg_bb/hook_C_dom"/>
</dbReference>
<dbReference type="InterPro" id="IPR020013">
    <property type="entry name" value="Flagellar_FlgE/F/G"/>
</dbReference>
<feature type="domain" description="Flagellar basal body rod protein N-terminal" evidence="7">
    <location>
        <begin position="5"/>
        <end position="35"/>
    </location>
</feature>
<dbReference type="GO" id="GO:0030694">
    <property type="term" value="C:bacterial-type flagellum basal body, rod"/>
    <property type="evidence" value="ECO:0007669"/>
    <property type="project" value="UniProtKB-UniRule"/>
</dbReference>
<feature type="domain" description="Flagellar hook protein FlgE/F/G-like D1" evidence="9">
    <location>
        <begin position="83"/>
        <end position="148"/>
    </location>
</feature>
<dbReference type="PANTHER" id="PTHR30435">
    <property type="entry name" value="FLAGELLAR PROTEIN"/>
    <property type="match status" value="1"/>
</dbReference>
<dbReference type="PANTHER" id="PTHR30435:SF18">
    <property type="entry name" value="FLAGELLAR BASAL-BODY ROD PROTEIN FLGF"/>
    <property type="match status" value="1"/>
</dbReference>
<keyword evidence="3 6" id="KW-0975">Bacterial flagellum</keyword>
<evidence type="ECO:0000259" key="9">
    <source>
        <dbReference type="Pfam" id="PF22692"/>
    </source>
</evidence>
<reference evidence="10 11" key="1">
    <citation type="submission" date="2018-08" db="EMBL/GenBank/DDBJ databases">
        <title>Erythrobacter zhengii sp.nov., a bacterium isolated from deep-sea sediment.</title>
        <authorList>
            <person name="Fang C."/>
            <person name="Wu Y.-H."/>
            <person name="Sun C."/>
            <person name="Wang H."/>
            <person name="Cheng H."/>
            <person name="Meng F.-X."/>
            <person name="Wang C.-S."/>
            <person name="Xu X.-W."/>
        </authorList>
    </citation>
    <scope>NUCLEOTIDE SEQUENCE [LARGE SCALE GENOMIC DNA]</scope>
    <source>
        <strain evidence="10 11">CCTCC AB 2015396</strain>
    </source>
</reference>
<evidence type="ECO:0000256" key="3">
    <source>
        <dbReference type="ARBA" id="ARBA00023143"/>
    </source>
</evidence>
<evidence type="ECO:0000256" key="2">
    <source>
        <dbReference type="ARBA" id="ARBA00009677"/>
    </source>
</evidence>
<dbReference type="InterPro" id="IPR037925">
    <property type="entry name" value="FlgE/F/G-like"/>
</dbReference>
<gene>
    <name evidence="10" type="ORF">D2V17_17535</name>
</gene>
<evidence type="ECO:0000256" key="6">
    <source>
        <dbReference type="RuleBase" id="RU362116"/>
    </source>
</evidence>
<dbReference type="Pfam" id="PF00460">
    <property type="entry name" value="Flg_bb_rod"/>
    <property type="match status" value="1"/>
</dbReference>
<comment type="caution">
    <text evidence="10">The sequence shown here is derived from an EMBL/GenBank/DDBJ whole genome shotgun (WGS) entry which is preliminary data.</text>
</comment>
<proteinExistence type="inferred from homology"/>
<name>A0A3A1P092_9SPHN</name>
<dbReference type="AlphaFoldDB" id="A0A3A1P092"/>
<dbReference type="InterPro" id="IPR001444">
    <property type="entry name" value="Flag_bb_rod_N"/>
</dbReference>